<evidence type="ECO:0000313" key="3">
    <source>
        <dbReference type="EMBL" id="KAE8302296.1"/>
    </source>
</evidence>
<proteinExistence type="predicted"/>
<dbReference type="RefSeq" id="XP_001706158.1">
    <property type="nucleotide sequence ID" value="XM_001706106.1"/>
</dbReference>
<dbReference type="InterPro" id="IPR056288">
    <property type="entry name" value="CEP76_C"/>
</dbReference>
<dbReference type="HOGENOM" id="CLU_350030_0_0_1"/>
<evidence type="ECO:0000259" key="2">
    <source>
        <dbReference type="Pfam" id="PF24656"/>
    </source>
</evidence>
<dbReference type="PANTHER" id="PTHR46436:SF1">
    <property type="entry name" value="CENTROSOMAL PROTEIN OF 76 KDA"/>
    <property type="match status" value="1"/>
</dbReference>
<dbReference type="AlphaFoldDB" id="A8BLQ0"/>
<reference evidence="3 4" key="1">
    <citation type="journal article" date="2007" name="Science">
        <title>Genomic minimalism in the early diverging intestinal parasite Giardia lamblia.</title>
        <authorList>
            <person name="Morrison H.G."/>
            <person name="McArthur A.G."/>
            <person name="Gillin F.D."/>
            <person name="Aley S.B."/>
            <person name="Adam R.D."/>
            <person name="Olsen G.J."/>
            <person name="Best A.A."/>
            <person name="Cande W.Z."/>
            <person name="Chen F."/>
            <person name="Cipriano M.J."/>
            <person name="Davids B.J."/>
            <person name="Dawson S.C."/>
            <person name="Elmendorf H.G."/>
            <person name="Hehl A.B."/>
            <person name="Holder M.E."/>
            <person name="Huse S.M."/>
            <person name="Kim U.U."/>
            <person name="Lasek-Nesselquist E."/>
            <person name="Manning G."/>
            <person name="Nigam A."/>
            <person name="Nixon J.E."/>
            <person name="Palm D."/>
            <person name="Passamaneck N.E."/>
            <person name="Prabhu A."/>
            <person name="Reich C.I."/>
            <person name="Reiner D.S."/>
            <person name="Samuelson J."/>
            <person name="Svard S.G."/>
            <person name="Sogin M.L."/>
        </authorList>
    </citation>
    <scope>NUCLEOTIDE SEQUENCE [LARGE SCALE GENOMIC DNA]</scope>
    <source>
        <strain evidence="3 4">WB C6</strain>
    </source>
</reference>
<dbReference type="OMA" id="ETIDCIF"/>
<evidence type="ECO:0000313" key="4">
    <source>
        <dbReference type="Proteomes" id="UP000001548"/>
    </source>
</evidence>
<organism evidence="3 4">
    <name type="scientific">Giardia intestinalis (strain ATCC 50803 / WB clone C6)</name>
    <name type="common">Giardia lamblia</name>
    <dbReference type="NCBI Taxonomy" id="184922"/>
    <lineage>
        <taxon>Eukaryota</taxon>
        <taxon>Metamonada</taxon>
        <taxon>Diplomonadida</taxon>
        <taxon>Hexamitidae</taxon>
        <taxon>Giardiinae</taxon>
        <taxon>Giardia</taxon>
    </lineage>
</organism>
<dbReference type="EMBL" id="AACB03000004">
    <property type="protein sequence ID" value="KAE8302296.1"/>
    <property type="molecule type" value="Genomic_DNA"/>
</dbReference>
<feature type="domain" description="Centrosomal protein of 76 kDa C-terminal" evidence="1">
    <location>
        <begin position="662"/>
        <end position="801"/>
    </location>
</feature>
<protein>
    <submittedName>
        <fullName evidence="3">Centrosomal protein</fullName>
    </submittedName>
</protein>
<gene>
    <name evidence="3" type="ORF">GL50803_005672</name>
</gene>
<name>A8BLQ0_GIAIC</name>
<dbReference type="InterPro" id="IPR052299">
    <property type="entry name" value="CEP76"/>
</dbReference>
<sequence>MDSQSIKAFVLRELTKEQLQSIFQELSESKDPELKIDRDMNPRDVEKRLLVYLEKSNLVHSLAERYFDQAFDKQTVKEAYAIHRSKCSGATAEPTDCISMSAEERMERREQARRHLESVQGGTQPNVLSMNTHDDLNSTERQATRAMSEVVRDSVSMLTALHAARESRTLVEQHLEVQITSGELAPPCSNNLGGQSGVSEEGVITLTIALGNLRHVCPPIKCERSDATIGLAPLAFSKIRFCISSTPLTSFRAISDLKVTDLTFLAVFHSYSGMQYLHAHGRVGFVEFFTELTKANSLLAGAVSVPMYPYSQAPGPNTPTEKIRLGTLNVSITFTPLLTSADVSEEASFRSLRDILTTSKRSVSRALAEYDRTASVFMRDYLGSQPSSVGLDKRFVQLHALRDDGMVVPISTLITPFTSSYLPTASYCMRFIQLMPAPGRQSTPATAGLSGNNELVWSRVITTLSVGAGTPFDKAVLLCSMLRGYQIPAFVALGTCALPGLKSDVSGNRSVRSAFVITLCAQVIQFWDCLLSDHGGMIELHSLPTEGQYKIDKHSDSAGTVIHFPYETIDCIFNETMLFVNIQSTNRLQYIPEKQLIHGISLDISRPLFWKAFNQSMIERVYNSYVYHYNMDDDDYLVTSTRLPRLLQNQNILKPFGPSLAATLSSYLTADIWRLIEARRQTLGLTTPRSEQLSMILAPTVASWEQTRLMGGTIGQLGNETLKVALKNYVSSRETLIVYPLQVMGSLRFYAPPIVETLLSNDKSRSIVEAHGDKLRIGLHVSVFGYAETIAAVWVIIGCCYIPVI</sequence>
<feature type="domain" description="CEP76/DRC7 peptidase-like" evidence="2">
    <location>
        <begin position="456"/>
        <end position="611"/>
    </location>
</feature>
<dbReference type="GeneID" id="5699141"/>
<dbReference type="InterPro" id="IPR056290">
    <property type="entry name" value="CEPT76/DRC7_peptidase-like_dom"/>
</dbReference>
<accession>A8BLQ0</accession>
<dbReference type="PANTHER" id="PTHR46436">
    <property type="entry name" value="CENTROSOMAL PROTEIN OF 76 KDA"/>
    <property type="match status" value="1"/>
</dbReference>
<keyword evidence="4" id="KW-1185">Reference proteome</keyword>
<dbReference type="VEuPathDB" id="GiardiaDB:GL50803_5672"/>
<dbReference type="Pfam" id="PF24652">
    <property type="entry name" value="CEP76_C"/>
    <property type="match status" value="1"/>
</dbReference>
<dbReference type="STRING" id="184922.A8BLQ0"/>
<dbReference type="Pfam" id="PF24656">
    <property type="entry name" value="CEPT76_peptidase"/>
    <property type="match status" value="1"/>
</dbReference>
<dbReference type="KEGG" id="gla:GL50803_005672"/>
<evidence type="ECO:0000259" key="1">
    <source>
        <dbReference type="Pfam" id="PF24652"/>
    </source>
</evidence>
<dbReference type="Proteomes" id="UP000001548">
    <property type="component" value="Unassembled WGS sequence"/>
</dbReference>
<comment type="caution">
    <text evidence="3">The sequence shown here is derived from an EMBL/GenBank/DDBJ whole genome shotgun (WGS) entry which is preliminary data.</text>
</comment>